<proteinExistence type="predicted"/>
<accession>H3GP42</accession>
<protein>
    <submittedName>
        <fullName evidence="1">Uncharacterized protein</fullName>
    </submittedName>
</protein>
<dbReference type="AlphaFoldDB" id="H3GP42"/>
<name>H3GP42_PHYRM</name>
<dbReference type="HOGENOM" id="CLU_928968_0_0_1"/>
<dbReference type="PANTHER" id="PTHR48142:SF1">
    <property type="entry name" value="MULE TRANSPOSASE DOMAIN-CONTAINING PROTEIN"/>
    <property type="match status" value="1"/>
</dbReference>
<reference evidence="1" key="2">
    <citation type="submission" date="2015-06" db="UniProtKB">
        <authorList>
            <consortium name="EnsemblProtists"/>
        </authorList>
    </citation>
    <scope>IDENTIFICATION</scope>
    <source>
        <strain evidence="1">Pr102</strain>
    </source>
</reference>
<dbReference type="InParanoid" id="H3GP42"/>
<dbReference type="Proteomes" id="UP000005238">
    <property type="component" value="Unassembled WGS sequence"/>
</dbReference>
<reference evidence="2" key="1">
    <citation type="journal article" date="2006" name="Science">
        <title>Phytophthora genome sequences uncover evolutionary origins and mechanisms of pathogenesis.</title>
        <authorList>
            <person name="Tyler B.M."/>
            <person name="Tripathy S."/>
            <person name="Zhang X."/>
            <person name="Dehal P."/>
            <person name="Jiang R.H."/>
            <person name="Aerts A."/>
            <person name="Arredondo F.D."/>
            <person name="Baxter L."/>
            <person name="Bensasson D."/>
            <person name="Beynon J.L."/>
            <person name="Chapman J."/>
            <person name="Damasceno C.M."/>
            <person name="Dorrance A.E."/>
            <person name="Dou D."/>
            <person name="Dickerman A.W."/>
            <person name="Dubchak I.L."/>
            <person name="Garbelotto M."/>
            <person name="Gijzen M."/>
            <person name="Gordon S.G."/>
            <person name="Govers F."/>
            <person name="Grunwald N.J."/>
            <person name="Huang W."/>
            <person name="Ivors K.L."/>
            <person name="Jones R.W."/>
            <person name="Kamoun S."/>
            <person name="Krampis K."/>
            <person name="Lamour K.H."/>
            <person name="Lee M.K."/>
            <person name="McDonald W.H."/>
            <person name="Medina M."/>
            <person name="Meijer H.J."/>
            <person name="Nordberg E.K."/>
            <person name="Maclean D.J."/>
            <person name="Ospina-Giraldo M.D."/>
            <person name="Morris P.F."/>
            <person name="Phuntumart V."/>
            <person name="Putnam N.H."/>
            <person name="Rash S."/>
            <person name="Rose J.K."/>
            <person name="Sakihama Y."/>
            <person name="Salamov A.A."/>
            <person name="Savidor A."/>
            <person name="Scheuring C.F."/>
            <person name="Smith B.M."/>
            <person name="Sobral B.W."/>
            <person name="Terry A."/>
            <person name="Torto-Alalibo T.A."/>
            <person name="Win J."/>
            <person name="Xu Z."/>
            <person name="Zhang H."/>
            <person name="Grigoriev I.V."/>
            <person name="Rokhsar D.S."/>
            <person name="Boore J.L."/>
        </authorList>
    </citation>
    <scope>NUCLEOTIDE SEQUENCE [LARGE SCALE GENOMIC DNA]</scope>
    <source>
        <strain evidence="2">Pr102</strain>
    </source>
</reference>
<organism evidence="1 2">
    <name type="scientific">Phytophthora ramorum</name>
    <name type="common">Sudden oak death agent</name>
    <dbReference type="NCBI Taxonomy" id="164328"/>
    <lineage>
        <taxon>Eukaryota</taxon>
        <taxon>Sar</taxon>
        <taxon>Stramenopiles</taxon>
        <taxon>Oomycota</taxon>
        <taxon>Peronosporomycetes</taxon>
        <taxon>Peronosporales</taxon>
        <taxon>Peronosporaceae</taxon>
        <taxon>Phytophthora</taxon>
    </lineage>
</organism>
<dbReference type="EMBL" id="DS566028">
    <property type="status" value="NOT_ANNOTATED_CDS"/>
    <property type="molecule type" value="Genomic_DNA"/>
</dbReference>
<keyword evidence="2" id="KW-1185">Reference proteome</keyword>
<dbReference type="PANTHER" id="PTHR48142">
    <property type="entry name" value="PIGMENTOSA GTPASE REGULATOR-LIKE PROTEIN, PUTATIVE-RELATED"/>
    <property type="match status" value="1"/>
</dbReference>
<evidence type="ECO:0000313" key="2">
    <source>
        <dbReference type="Proteomes" id="UP000005238"/>
    </source>
</evidence>
<sequence>MAHKVLCDVDAAEADEIVAQMQSFNIDKSQTMACTICPEAEHKMRYRFLVCNSEACSEASDLKCAWRGKMVTCLESQHASIFEYGEHHTMASTSTRKKLSTTQKAFCHATGASSFSPVATSWITQKHLIVRFAMADGDMAQCNALATVVGDNPEYRFLMGFFHVMKKTFNAMLKRDYTLLRRLKVGSLLRELSACCQDQSASMRALEFVALLTTTLAQRVFELMRSKLLGIAEGESVDGSFAGSQTVVQVVSLRAPRVIVDPNRCGEEEIAVTAQMGANYARMEVVRQPWGGWAVDVERQ</sequence>
<dbReference type="EnsemblProtists" id="Phyra78431">
    <property type="protein sequence ID" value="Phyra78431"/>
    <property type="gene ID" value="Phyra78431"/>
</dbReference>
<evidence type="ECO:0000313" key="1">
    <source>
        <dbReference type="EnsemblProtists" id="Phyra78431"/>
    </source>
</evidence>